<reference evidence="2" key="1">
    <citation type="journal article" date="2020" name="bioRxiv">
        <title>Whole genome comparisons of ergot fungi reveals the divergence and evolution of species within the genus Claviceps are the result of varying mechanisms driving genome evolution and host range expansion.</title>
        <authorList>
            <person name="Wyka S.A."/>
            <person name="Mondo S.J."/>
            <person name="Liu M."/>
            <person name="Dettman J."/>
            <person name="Nalam V."/>
            <person name="Broders K.D."/>
        </authorList>
    </citation>
    <scope>NUCLEOTIDE SEQUENCE</scope>
    <source>
        <strain evidence="2">CCC 602</strain>
    </source>
</reference>
<dbReference type="PANTHER" id="PTHR43441:SF2">
    <property type="entry name" value="FAMILY ACETYLTRANSFERASE, PUTATIVE (AFU_ORTHOLOGUE AFUA_7G00850)-RELATED"/>
    <property type="match status" value="1"/>
</dbReference>
<dbReference type="PROSITE" id="PS51186">
    <property type="entry name" value="GNAT"/>
    <property type="match status" value="1"/>
</dbReference>
<dbReference type="InterPro" id="IPR000182">
    <property type="entry name" value="GNAT_dom"/>
</dbReference>
<dbReference type="SUPFAM" id="SSF55729">
    <property type="entry name" value="Acyl-CoA N-acyltransferases (Nat)"/>
    <property type="match status" value="1"/>
</dbReference>
<feature type="domain" description="N-acetyltransferase" evidence="1">
    <location>
        <begin position="27"/>
        <end position="182"/>
    </location>
</feature>
<dbReference type="PANTHER" id="PTHR43441">
    <property type="entry name" value="RIBOSOMAL-PROTEIN-SERINE ACETYLTRANSFERASE"/>
    <property type="match status" value="1"/>
</dbReference>
<keyword evidence="3" id="KW-1185">Reference proteome</keyword>
<dbReference type="Pfam" id="PF13302">
    <property type="entry name" value="Acetyltransf_3"/>
    <property type="match status" value="1"/>
</dbReference>
<dbReference type="Gene3D" id="3.40.630.30">
    <property type="match status" value="1"/>
</dbReference>
<dbReference type="GO" id="GO:0005737">
    <property type="term" value="C:cytoplasm"/>
    <property type="evidence" value="ECO:0007669"/>
    <property type="project" value="TreeGrafter"/>
</dbReference>
<comment type="caution">
    <text evidence="2">The sequence shown here is derived from an EMBL/GenBank/DDBJ whole genome shotgun (WGS) entry which is preliminary data.</text>
</comment>
<evidence type="ECO:0000313" key="3">
    <source>
        <dbReference type="Proteomes" id="UP000748025"/>
    </source>
</evidence>
<name>A0A9P7NAF0_9HYPO</name>
<dbReference type="InterPro" id="IPR051908">
    <property type="entry name" value="Ribosomal_N-acetyltransferase"/>
</dbReference>
<dbReference type="AlphaFoldDB" id="A0A9P7NAF0"/>
<organism evidence="2 3">
    <name type="scientific">Claviceps pusilla</name>
    <dbReference type="NCBI Taxonomy" id="123648"/>
    <lineage>
        <taxon>Eukaryota</taxon>
        <taxon>Fungi</taxon>
        <taxon>Dikarya</taxon>
        <taxon>Ascomycota</taxon>
        <taxon>Pezizomycotina</taxon>
        <taxon>Sordariomycetes</taxon>
        <taxon>Hypocreomycetidae</taxon>
        <taxon>Hypocreales</taxon>
        <taxon>Clavicipitaceae</taxon>
        <taxon>Claviceps</taxon>
    </lineage>
</organism>
<dbReference type="InterPro" id="IPR016181">
    <property type="entry name" value="Acyl_CoA_acyltransferase"/>
</dbReference>
<sequence>MSMTQAPPELLADGELYLRRWQVSDADALEAAASSSIAELSLWMPWAAKGYSGKDAQQFLEFTTRSWEAGDQYDYAVIIDGQPSGSCGLMRPSREKTDTFEIGYWLATNVTGRGWATRAAALLVKVARELDAKQVRIVHAQLNIRSSKIPLRLGFTCTGTHSMVLRGSEERAQCVVWELALAQQT</sequence>
<gene>
    <name evidence="2" type="ORF">E4U43_008603</name>
</gene>
<dbReference type="OrthoDB" id="630895at2759"/>
<accession>A0A9P7NAF0</accession>
<dbReference type="GO" id="GO:0008999">
    <property type="term" value="F:protein-N-terminal-alanine acetyltransferase activity"/>
    <property type="evidence" value="ECO:0007669"/>
    <property type="project" value="TreeGrafter"/>
</dbReference>
<dbReference type="GO" id="GO:1990189">
    <property type="term" value="F:protein N-terminal-serine acetyltransferase activity"/>
    <property type="evidence" value="ECO:0007669"/>
    <property type="project" value="TreeGrafter"/>
</dbReference>
<dbReference type="EMBL" id="SRPW01000960">
    <property type="protein sequence ID" value="KAG6010311.1"/>
    <property type="molecule type" value="Genomic_DNA"/>
</dbReference>
<evidence type="ECO:0000313" key="2">
    <source>
        <dbReference type="EMBL" id="KAG6010311.1"/>
    </source>
</evidence>
<evidence type="ECO:0000259" key="1">
    <source>
        <dbReference type="PROSITE" id="PS51186"/>
    </source>
</evidence>
<dbReference type="Proteomes" id="UP000748025">
    <property type="component" value="Unassembled WGS sequence"/>
</dbReference>
<proteinExistence type="predicted"/>
<protein>
    <recommendedName>
        <fullName evidence="1">N-acetyltransferase domain-containing protein</fullName>
    </recommendedName>
</protein>